<dbReference type="Pfam" id="PF00403">
    <property type="entry name" value="HMA"/>
    <property type="match status" value="1"/>
</dbReference>
<dbReference type="InterPro" id="IPR036163">
    <property type="entry name" value="HMA_dom_sf"/>
</dbReference>
<dbReference type="CDD" id="cd00371">
    <property type="entry name" value="HMA"/>
    <property type="match status" value="1"/>
</dbReference>
<evidence type="ECO:0000313" key="3">
    <source>
        <dbReference type="Proteomes" id="UP001351900"/>
    </source>
</evidence>
<protein>
    <submittedName>
        <fullName evidence="2">Heavy-metal-associated domain-containing protein</fullName>
    </submittedName>
</protein>
<gene>
    <name evidence="2" type="ORF">V2V91_02340</name>
</gene>
<dbReference type="PROSITE" id="PS50846">
    <property type="entry name" value="HMA_2"/>
    <property type="match status" value="1"/>
</dbReference>
<feature type="domain" description="HMA" evidence="1">
    <location>
        <begin position="2"/>
        <end position="66"/>
    </location>
</feature>
<name>A0ABU7V4R5_9MICO</name>
<dbReference type="RefSeq" id="WP_331790636.1">
    <property type="nucleotide sequence ID" value="NZ_BAAAUO010000003.1"/>
</dbReference>
<evidence type="ECO:0000259" key="1">
    <source>
        <dbReference type="PROSITE" id="PS50846"/>
    </source>
</evidence>
<keyword evidence="3" id="KW-1185">Reference proteome</keyword>
<sequence length="68" mass="7229">MTNHEYLVTGMTCGHCEHAVRDEVSRIPGVTAIEVSASTGYLTVTADTLDDDAVLSAVDEAGYQATRL</sequence>
<dbReference type="Gene3D" id="3.30.70.100">
    <property type="match status" value="1"/>
</dbReference>
<dbReference type="SUPFAM" id="SSF55008">
    <property type="entry name" value="HMA, heavy metal-associated domain"/>
    <property type="match status" value="1"/>
</dbReference>
<dbReference type="Proteomes" id="UP001351900">
    <property type="component" value="Unassembled WGS sequence"/>
</dbReference>
<comment type="caution">
    <text evidence="2">The sequence shown here is derived from an EMBL/GenBank/DDBJ whole genome shotgun (WGS) entry which is preliminary data.</text>
</comment>
<dbReference type="InterPro" id="IPR006121">
    <property type="entry name" value="HMA_dom"/>
</dbReference>
<organism evidence="2 3">
    <name type="scientific">Microbacterium schleiferi</name>
    <dbReference type="NCBI Taxonomy" id="69362"/>
    <lineage>
        <taxon>Bacteria</taxon>
        <taxon>Bacillati</taxon>
        <taxon>Actinomycetota</taxon>
        <taxon>Actinomycetes</taxon>
        <taxon>Micrococcales</taxon>
        <taxon>Microbacteriaceae</taxon>
        <taxon>Microbacterium</taxon>
    </lineage>
</organism>
<reference evidence="2 3" key="1">
    <citation type="submission" date="2024-01" db="EMBL/GenBank/DDBJ databases">
        <title>the genome sequence of strain Microbacterium schleiferi NBRC 15075.</title>
        <authorList>
            <person name="Ding Y."/>
            <person name="Zhang G."/>
        </authorList>
    </citation>
    <scope>NUCLEOTIDE SEQUENCE [LARGE SCALE GENOMIC DNA]</scope>
    <source>
        <strain evidence="2 3">NBRC 15075</strain>
    </source>
</reference>
<accession>A0ABU7V4R5</accession>
<dbReference type="EMBL" id="JAZHOV010000001">
    <property type="protein sequence ID" value="MEF2253976.1"/>
    <property type="molecule type" value="Genomic_DNA"/>
</dbReference>
<evidence type="ECO:0000313" key="2">
    <source>
        <dbReference type="EMBL" id="MEF2253976.1"/>
    </source>
</evidence>
<proteinExistence type="predicted"/>